<reference evidence="8 9" key="1">
    <citation type="journal article" date="2010" name="Proc. Natl. Acad. Sci. U.S.A.">
        <title>Insights into evolution of multicellular fungi from the assembled chromosomes of the mushroom Coprinopsis cinerea (Coprinus cinereus).</title>
        <authorList>
            <person name="Stajich J.E."/>
            <person name="Wilke S.K."/>
            <person name="Ahren D."/>
            <person name="Au C.H."/>
            <person name="Birren B.W."/>
            <person name="Borodovsky M."/>
            <person name="Burns C."/>
            <person name="Canback B."/>
            <person name="Casselton L.A."/>
            <person name="Cheng C.K."/>
            <person name="Deng J."/>
            <person name="Dietrich F.S."/>
            <person name="Fargo D.C."/>
            <person name="Farman M.L."/>
            <person name="Gathman A.C."/>
            <person name="Goldberg J."/>
            <person name="Guigo R."/>
            <person name="Hoegger P.J."/>
            <person name="Hooker J.B."/>
            <person name="Huggins A."/>
            <person name="James T.Y."/>
            <person name="Kamada T."/>
            <person name="Kilaru S."/>
            <person name="Kodira C."/>
            <person name="Kues U."/>
            <person name="Kupfer D."/>
            <person name="Kwan H.S."/>
            <person name="Lomsadze A."/>
            <person name="Li W."/>
            <person name="Lilly W.W."/>
            <person name="Ma L.J."/>
            <person name="Mackey A.J."/>
            <person name="Manning G."/>
            <person name="Martin F."/>
            <person name="Muraguchi H."/>
            <person name="Natvig D.O."/>
            <person name="Palmerini H."/>
            <person name="Ramesh M.A."/>
            <person name="Rehmeyer C.J."/>
            <person name="Roe B.A."/>
            <person name="Shenoy N."/>
            <person name="Stanke M."/>
            <person name="Ter-Hovhannisyan V."/>
            <person name="Tunlid A."/>
            <person name="Velagapudi R."/>
            <person name="Vision T.J."/>
            <person name="Zeng Q."/>
            <person name="Zolan M.E."/>
            <person name="Pukkila P.J."/>
        </authorList>
    </citation>
    <scope>NUCLEOTIDE SEQUENCE [LARGE SCALE GENOMIC DNA]</scope>
    <source>
        <strain evidence="9">Okayama-7 / 130 / ATCC MYA-4618 / FGSC 9003</strain>
    </source>
</reference>
<evidence type="ECO:0000256" key="3">
    <source>
        <dbReference type="ARBA" id="ARBA00022692"/>
    </source>
</evidence>
<dbReference type="InterPro" id="IPR052053">
    <property type="entry name" value="IM_YidH-like"/>
</dbReference>
<keyword evidence="2" id="KW-1003">Cell membrane</keyword>
<dbReference type="InterPro" id="IPR003807">
    <property type="entry name" value="DUF202"/>
</dbReference>
<dbReference type="GeneID" id="6012400"/>
<dbReference type="KEGG" id="cci:CC1G_02953"/>
<evidence type="ECO:0000256" key="6">
    <source>
        <dbReference type="SAM" id="Phobius"/>
    </source>
</evidence>
<dbReference type="PANTHER" id="PTHR34187:SF2">
    <property type="entry name" value="DUF202 DOMAIN-CONTAINING PROTEIN"/>
    <property type="match status" value="1"/>
</dbReference>
<dbReference type="HOGENOM" id="CLU_1170595_0_0_1"/>
<keyword evidence="5 6" id="KW-0472">Membrane</keyword>
<feature type="domain" description="DUF202" evidence="7">
    <location>
        <begin position="110"/>
        <end position="189"/>
    </location>
</feature>
<dbReference type="Proteomes" id="UP000001861">
    <property type="component" value="Unassembled WGS sequence"/>
</dbReference>
<dbReference type="OMA" id="SATFICM"/>
<organism evidence="8 9">
    <name type="scientific">Coprinopsis cinerea (strain Okayama-7 / 130 / ATCC MYA-4618 / FGSC 9003)</name>
    <name type="common">Inky cap fungus</name>
    <name type="synonym">Hormographiella aspergillata</name>
    <dbReference type="NCBI Taxonomy" id="240176"/>
    <lineage>
        <taxon>Eukaryota</taxon>
        <taxon>Fungi</taxon>
        <taxon>Dikarya</taxon>
        <taxon>Basidiomycota</taxon>
        <taxon>Agaricomycotina</taxon>
        <taxon>Agaricomycetes</taxon>
        <taxon>Agaricomycetidae</taxon>
        <taxon>Agaricales</taxon>
        <taxon>Agaricineae</taxon>
        <taxon>Psathyrellaceae</taxon>
        <taxon>Coprinopsis</taxon>
    </lineage>
</organism>
<dbReference type="InParanoid" id="A8NRV5"/>
<name>A8NRV5_COPC7</name>
<evidence type="ECO:0000313" key="9">
    <source>
        <dbReference type="Proteomes" id="UP000001861"/>
    </source>
</evidence>
<dbReference type="PANTHER" id="PTHR34187">
    <property type="entry name" value="FGR18P"/>
    <property type="match status" value="1"/>
</dbReference>
<sequence>MTRMSETTPLFFHSRDQDTQYSGISDPDVVLNKDKDVVKPSFIPSTGHATPLVDEPSSSETPCRCCGHCSEYQATRTTKSASDTWRNTLLSWYHSDFVSLSLENSGSVARDHLASERTFLAYVRTSLAVASSGVALIQLFTVASNHHSQPDGVLPFLSGPIEPYVRPLGAATILVGLSVLIIGVFRYFIIQSSLTRGNFPAARMGVGFVTVSMTALVTVTFSILLAGRLHPGPNLRT</sequence>
<comment type="subcellular location">
    <subcellularLocation>
        <location evidence="1">Cell membrane</location>
        <topology evidence="1">Multi-pass membrane protein</topology>
    </subcellularLocation>
</comment>
<keyword evidence="4 6" id="KW-1133">Transmembrane helix</keyword>
<evidence type="ECO:0000256" key="1">
    <source>
        <dbReference type="ARBA" id="ARBA00004651"/>
    </source>
</evidence>
<evidence type="ECO:0000256" key="5">
    <source>
        <dbReference type="ARBA" id="ARBA00023136"/>
    </source>
</evidence>
<protein>
    <recommendedName>
        <fullName evidence="7">DUF202 domain-containing protein</fullName>
    </recommendedName>
</protein>
<dbReference type="AlphaFoldDB" id="A8NRV5"/>
<dbReference type="EMBL" id="AACS02000008">
    <property type="protein sequence ID" value="EAU85930.2"/>
    <property type="molecule type" value="Genomic_DNA"/>
</dbReference>
<proteinExistence type="predicted"/>
<dbReference type="OrthoDB" id="199599at2759"/>
<feature type="transmembrane region" description="Helical" evidence="6">
    <location>
        <begin position="201"/>
        <end position="227"/>
    </location>
</feature>
<feature type="transmembrane region" description="Helical" evidence="6">
    <location>
        <begin position="164"/>
        <end position="189"/>
    </location>
</feature>
<dbReference type="RefSeq" id="XP_001835865.2">
    <property type="nucleotide sequence ID" value="XM_001835813.2"/>
</dbReference>
<evidence type="ECO:0000256" key="4">
    <source>
        <dbReference type="ARBA" id="ARBA00022989"/>
    </source>
</evidence>
<keyword evidence="9" id="KW-1185">Reference proteome</keyword>
<dbReference type="eggNOG" id="ENOG502S84Z">
    <property type="taxonomic scope" value="Eukaryota"/>
</dbReference>
<evidence type="ECO:0000313" key="8">
    <source>
        <dbReference type="EMBL" id="EAU85930.2"/>
    </source>
</evidence>
<dbReference type="Pfam" id="PF02656">
    <property type="entry name" value="DUF202"/>
    <property type="match status" value="1"/>
</dbReference>
<dbReference type="VEuPathDB" id="FungiDB:CC1G_02953"/>
<evidence type="ECO:0000259" key="7">
    <source>
        <dbReference type="Pfam" id="PF02656"/>
    </source>
</evidence>
<evidence type="ECO:0000256" key="2">
    <source>
        <dbReference type="ARBA" id="ARBA00022475"/>
    </source>
</evidence>
<gene>
    <name evidence="8" type="ORF">CC1G_02953</name>
</gene>
<keyword evidence="3 6" id="KW-0812">Transmembrane</keyword>
<dbReference type="GO" id="GO:0005886">
    <property type="term" value="C:plasma membrane"/>
    <property type="evidence" value="ECO:0007669"/>
    <property type="project" value="UniProtKB-SubCell"/>
</dbReference>
<comment type="caution">
    <text evidence="8">The sequence shown here is derived from an EMBL/GenBank/DDBJ whole genome shotgun (WGS) entry which is preliminary data.</text>
</comment>
<feature type="transmembrane region" description="Helical" evidence="6">
    <location>
        <begin position="119"/>
        <end position="144"/>
    </location>
</feature>
<accession>A8NRV5</accession>